<gene>
    <name evidence="2" type="ORF">Hypma_006239</name>
</gene>
<sequence length="174" mass="19157">MSFANFLPSMSLGLNYFVALCARPSVAETPPKVVGFLSSVFVCTATEGRQLILTYHVCITGNTTTPPIAMPSNAGPLVNPHSTLHVSPSATPQHATTMGSYCRPCRQSDTEVFTCASAAAAGLWRAYRRFVTSLLYFDIFIDRCPQVELSFQSLVYDGLTERMSRLYHRSSYLL</sequence>
<dbReference type="AlphaFoldDB" id="A0A369K124"/>
<dbReference type="Proteomes" id="UP000076154">
    <property type="component" value="Unassembled WGS sequence"/>
</dbReference>
<evidence type="ECO:0008006" key="4">
    <source>
        <dbReference type="Google" id="ProtNLM"/>
    </source>
</evidence>
<evidence type="ECO:0000313" key="2">
    <source>
        <dbReference type="EMBL" id="RDB25563.1"/>
    </source>
</evidence>
<dbReference type="EMBL" id="LUEZ02000040">
    <property type="protein sequence ID" value="RDB25563.1"/>
    <property type="molecule type" value="Genomic_DNA"/>
</dbReference>
<proteinExistence type="predicted"/>
<comment type="caution">
    <text evidence="2">The sequence shown here is derived from an EMBL/GenBank/DDBJ whole genome shotgun (WGS) entry which is preliminary data.</text>
</comment>
<keyword evidence="1" id="KW-0732">Signal</keyword>
<evidence type="ECO:0000313" key="3">
    <source>
        <dbReference type="Proteomes" id="UP000076154"/>
    </source>
</evidence>
<keyword evidence="3" id="KW-1185">Reference proteome</keyword>
<reference evidence="2" key="1">
    <citation type="submission" date="2018-04" db="EMBL/GenBank/DDBJ databases">
        <title>Whole genome sequencing of Hypsizygus marmoreus.</title>
        <authorList>
            <person name="Choi I.-G."/>
            <person name="Min B."/>
            <person name="Kim J.-G."/>
            <person name="Kim S."/>
            <person name="Oh Y.-L."/>
            <person name="Kong W.-S."/>
            <person name="Park H."/>
            <person name="Jeong J."/>
            <person name="Song E.-S."/>
        </authorList>
    </citation>
    <scope>NUCLEOTIDE SEQUENCE [LARGE SCALE GENOMIC DNA]</scope>
    <source>
        <strain evidence="2">51987-8</strain>
    </source>
</reference>
<evidence type="ECO:0000256" key="1">
    <source>
        <dbReference type="SAM" id="SignalP"/>
    </source>
</evidence>
<feature type="chain" id="PRO_5016985241" description="Secreted protein" evidence="1">
    <location>
        <begin position="28"/>
        <end position="174"/>
    </location>
</feature>
<name>A0A369K124_HYPMA</name>
<organism evidence="2 3">
    <name type="scientific">Hypsizygus marmoreus</name>
    <name type="common">White beech mushroom</name>
    <name type="synonym">Agaricus marmoreus</name>
    <dbReference type="NCBI Taxonomy" id="39966"/>
    <lineage>
        <taxon>Eukaryota</taxon>
        <taxon>Fungi</taxon>
        <taxon>Dikarya</taxon>
        <taxon>Basidiomycota</taxon>
        <taxon>Agaricomycotina</taxon>
        <taxon>Agaricomycetes</taxon>
        <taxon>Agaricomycetidae</taxon>
        <taxon>Agaricales</taxon>
        <taxon>Tricholomatineae</taxon>
        <taxon>Lyophyllaceae</taxon>
        <taxon>Hypsizygus</taxon>
    </lineage>
</organism>
<accession>A0A369K124</accession>
<dbReference type="InParanoid" id="A0A369K124"/>
<feature type="signal peptide" evidence="1">
    <location>
        <begin position="1"/>
        <end position="27"/>
    </location>
</feature>
<protein>
    <recommendedName>
        <fullName evidence="4">Secreted protein</fullName>
    </recommendedName>
</protein>